<feature type="domain" description="SWIM-type" evidence="3">
    <location>
        <begin position="38"/>
        <end position="72"/>
    </location>
</feature>
<dbReference type="GO" id="GO:0016787">
    <property type="term" value="F:hydrolase activity"/>
    <property type="evidence" value="ECO:0007669"/>
    <property type="project" value="UniProtKB-KW"/>
</dbReference>
<dbReference type="PROSITE" id="PS51192">
    <property type="entry name" value="HELICASE_ATP_BIND_1"/>
    <property type="match status" value="1"/>
</dbReference>
<feature type="domain" description="Helicase C-terminal" evidence="5">
    <location>
        <begin position="889"/>
        <end position="1041"/>
    </location>
</feature>
<dbReference type="Pfam" id="PF00271">
    <property type="entry name" value="Helicase_C"/>
    <property type="match status" value="1"/>
</dbReference>
<dbReference type="GO" id="GO:0008270">
    <property type="term" value="F:zinc ion binding"/>
    <property type="evidence" value="ECO:0007669"/>
    <property type="project" value="UniProtKB-KW"/>
</dbReference>
<dbReference type="InterPro" id="IPR014001">
    <property type="entry name" value="Helicase_ATP-bd"/>
</dbReference>
<gene>
    <name evidence="6" type="ORF">HT102_10480</name>
</gene>
<evidence type="ECO:0000259" key="5">
    <source>
        <dbReference type="PROSITE" id="PS51194"/>
    </source>
</evidence>
<dbReference type="CDD" id="cd18012">
    <property type="entry name" value="DEXQc_arch_SWI2_SNF2"/>
    <property type="match status" value="1"/>
</dbReference>
<dbReference type="InterPro" id="IPR049730">
    <property type="entry name" value="SNF2/RAD54-like_C"/>
</dbReference>
<dbReference type="InterPro" id="IPR000330">
    <property type="entry name" value="SNF2_N"/>
</dbReference>
<feature type="domain" description="Helicase ATP-binding" evidence="4">
    <location>
        <begin position="602"/>
        <end position="765"/>
    </location>
</feature>
<dbReference type="EMBL" id="JACYWE010000005">
    <property type="protein sequence ID" value="MBD8506914.1"/>
    <property type="molecule type" value="Genomic_DNA"/>
</dbReference>
<dbReference type="PROSITE" id="PS50966">
    <property type="entry name" value="ZF_SWIM"/>
    <property type="match status" value="1"/>
</dbReference>
<evidence type="ECO:0000313" key="7">
    <source>
        <dbReference type="Proteomes" id="UP000642993"/>
    </source>
</evidence>
<dbReference type="SMART" id="SM00487">
    <property type="entry name" value="DEXDc"/>
    <property type="match status" value="1"/>
</dbReference>
<evidence type="ECO:0000259" key="4">
    <source>
        <dbReference type="PROSITE" id="PS51192"/>
    </source>
</evidence>
<dbReference type="Proteomes" id="UP000642993">
    <property type="component" value="Unassembled WGS sequence"/>
</dbReference>
<dbReference type="PANTHER" id="PTHR10799">
    <property type="entry name" value="SNF2/RAD54 HELICASE FAMILY"/>
    <property type="match status" value="1"/>
</dbReference>
<dbReference type="PROSITE" id="PS51194">
    <property type="entry name" value="HELICASE_CTER"/>
    <property type="match status" value="1"/>
</dbReference>
<keyword evidence="2" id="KW-0863">Zinc-finger</keyword>
<keyword evidence="2" id="KW-0479">Metal-binding</keyword>
<dbReference type="Gene3D" id="3.40.50.10810">
    <property type="entry name" value="Tandem AAA-ATPase domain"/>
    <property type="match status" value="1"/>
</dbReference>
<name>A0A927PMJ3_9ACTN</name>
<evidence type="ECO:0000256" key="1">
    <source>
        <dbReference type="ARBA" id="ARBA00022801"/>
    </source>
</evidence>
<dbReference type="InterPro" id="IPR027417">
    <property type="entry name" value="P-loop_NTPase"/>
</dbReference>
<keyword evidence="6" id="KW-0547">Nucleotide-binding</keyword>
<keyword evidence="2" id="KW-0862">Zinc</keyword>
<dbReference type="SMART" id="SM00490">
    <property type="entry name" value="HELICc"/>
    <property type="match status" value="1"/>
</dbReference>
<evidence type="ECO:0000259" key="3">
    <source>
        <dbReference type="PROSITE" id="PS50966"/>
    </source>
</evidence>
<evidence type="ECO:0000256" key="2">
    <source>
        <dbReference type="PROSITE-ProRule" id="PRU00325"/>
    </source>
</evidence>
<dbReference type="InterPro" id="IPR038718">
    <property type="entry name" value="SNF2-like_sf"/>
</dbReference>
<protein>
    <submittedName>
        <fullName evidence="6">DEAD/DEAH box helicase</fullName>
    </submittedName>
</protein>
<dbReference type="InterPro" id="IPR007527">
    <property type="entry name" value="Znf_SWIM"/>
</dbReference>
<comment type="caution">
    <text evidence="6">The sequence shown here is derived from an EMBL/GenBank/DDBJ whole genome shotgun (WGS) entry which is preliminary data.</text>
</comment>
<organism evidence="6 7">
    <name type="scientific">Lolliginicoccus lacisalsi</name>
    <dbReference type="NCBI Taxonomy" id="2742202"/>
    <lineage>
        <taxon>Bacteria</taxon>
        <taxon>Bacillati</taxon>
        <taxon>Actinomycetota</taxon>
        <taxon>Actinomycetes</taxon>
        <taxon>Mycobacteriales</taxon>
        <taxon>Hoyosellaceae</taxon>
        <taxon>Lolliginicoccus</taxon>
    </lineage>
</organism>
<dbReference type="SUPFAM" id="SSF52540">
    <property type="entry name" value="P-loop containing nucleoside triphosphate hydrolases"/>
    <property type="match status" value="2"/>
</dbReference>
<dbReference type="CDD" id="cd18793">
    <property type="entry name" value="SF2_C_SNF"/>
    <property type="match status" value="1"/>
</dbReference>
<dbReference type="InterPro" id="IPR001650">
    <property type="entry name" value="Helicase_C-like"/>
</dbReference>
<reference evidence="6" key="1">
    <citation type="submission" date="2020-09" db="EMBL/GenBank/DDBJ databases">
        <title>Hoyosella lacisalsi sp. nov., a halotolerant actinobacterium isolated from soil of Lake Gudzhirganskoe.</title>
        <authorList>
            <person name="Yang Q."/>
            <person name="Guo P.Y."/>
            <person name="Liu S.W."/>
            <person name="Li F.N."/>
            <person name="Sun C.H."/>
        </authorList>
    </citation>
    <scope>NUCLEOTIDE SEQUENCE</scope>
    <source>
        <strain evidence="6">G463</strain>
    </source>
</reference>
<dbReference type="GO" id="GO:0005524">
    <property type="term" value="F:ATP binding"/>
    <property type="evidence" value="ECO:0007669"/>
    <property type="project" value="InterPro"/>
</dbReference>
<dbReference type="AlphaFoldDB" id="A0A927PMJ3"/>
<keyword evidence="6" id="KW-0347">Helicase</keyword>
<sequence length="1050" mass="115409">MGYARDGAVLDHSWDAPASALRGIVAGSGRNSYRTSAVFTLVGGELRFDHGRCSCPMRQDCKHTVALVATAVESVRELEPALRLSAWEQALAGLLPDDEPPAETALLGVELAAQPLTRAQERSGMVGHRLVARLVTQGRRGWLSTAISWNELPYVQHRMAIDGEQLRLLREFHAVYQAGRGGARGSALDGQLDLAEFHGVRFWPILQDLLDRGVALLDRDRDWAMVELHPPAELVLDVRRGEDGGLRIGATVPPGAMAGEPARGAEELRPIGFLGADGHGVAYRDDLGCLHLAACPTGVPEPLRPVLLDAQPLSVPAADAHRFATAYYPRLRARAAIRSSDDTFAPPEVTGPRLLVQLVFEIDYRAASLCSWRYRIDDTVADFPVLAPIEPDGIRDPAAEQGLARSIGTLIPLEPTAYQGMDTVTLVEDLLPGLREHAGIDVEITGEVPDFRDADDTFAITLSTTHLTGQSDWFDLDVAVSVDGTNLAFPDVFRALDSGETRMILPGGAYFTLDRPELDTLRSLISEAKALTDKPGEGLRINRYQVSWWDELVECGVIGQQAAEWDRHVTALRTDRPTAAALPHGLRATLRPYQQDGYDWLAFLWRNHLGGILADDMGLGKTLQTLTLIAHAREQHPDAPPFLIVAPTSVVPNWADEAARFTPGLTVVTLTDTLAKRRTTLEATIAGADIVVTSYTLFRLDNEAHQLHSWSGLILDEAQIAKNHQSKIHNCCRTVPAPFRLAISGTPIENNLMELWSLLSITAPGLFPNPRAFKETYAEPIEKIGDAERLGQLQRRIAPLLRRRTKEAVASDLPAKQETLLDLPLHPKHRKAYDTRLQRERQKILGLVDDIDKHRITILQSLTTLRKLSLHAALVDPAHERVPSAKIQILHEHLDDIIAGGHRALVFSQFTSFLALVRQSLDNAGIPYAYLDGSTRDRGKVLDAFRAGTAPVFLISLKAGGFGLNLTEADYVYILDPWWNPATEAQAVDRTHRIGQTRPVNVYRLISRGTIEEKVAELKERKAQLSSNVLDDGAGFSNALTADDIRGLFT</sequence>
<keyword evidence="6" id="KW-0067">ATP-binding</keyword>
<dbReference type="GO" id="GO:0004386">
    <property type="term" value="F:helicase activity"/>
    <property type="evidence" value="ECO:0007669"/>
    <property type="project" value="UniProtKB-KW"/>
</dbReference>
<dbReference type="Gene3D" id="3.40.50.300">
    <property type="entry name" value="P-loop containing nucleotide triphosphate hydrolases"/>
    <property type="match status" value="1"/>
</dbReference>
<accession>A0A927PMJ3</accession>
<evidence type="ECO:0000313" key="6">
    <source>
        <dbReference type="EMBL" id="MBD8506914.1"/>
    </source>
</evidence>
<keyword evidence="7" id="KW-1185">Reference proteome</keyword>
<dbReference type="Pfam" id="PF00176">
    <property type="entry name" value="SNF2-rel_dom"/>
    <property type="match status" value="1"/>
</dbReference>
<proteinExistence type="predicted"/>
<keyword evidence="1" id="KW-0378">Hydrolase</keyword>